<protein>
    <submittedName>
        <fullName evidence="1">Uncharacterized protein</fullName>
    </submittedName>
</protein>
<reference evidence="1" key="4">
    <citation type="submission" date="2019-03" db="UniProtKB">
        <authorList>
            <consortium name="EnsemblPlants"/>
        </authorList>
    </citation>
    <scope>IDENTIFICATION</scope>
</reference>
<sequence length="45" mass="5134">MLIASKSLLEKPRLAESVSGFSYVVIESFCFSLQRQSQQWFVCSC</sequence>
<reference evidence="2" key="1">
    <citation type="journal article" date="2014" name="Science">
        <title>Ancient hybridizations among the ancestral genomes of bread wheat.</title>
        <authorList>
            <consortium name="International Wheat Genome Sequencing Consortium,"/>
            <person name="Marcussen T."/>
            <person name="Sandve S.R."/>
            <person name="Heier L."/>
            <person name="Spannagl M."/>
            <person name="Pfeifer M."/>
            <person name="Jakobsen K.S."/>
            <person name="Wulff B.B."/>
            <person name="Steuernagel B."/>
            <person name="Mayer K.F."/>
            <person name="Olsen O.A."/>
        </authorList>
    </citation>
    <scope>NUCLEOTIDE SEQUENCE [LARGE SCALE GENOMIC DNA]</scope>
    <source>
        <strain evidence="2">cv. AL8/78</strain>
    </source>
</reference>
<proteinExistence type="predicted"/>
<accession>A0A453RTI4</accession>
<dbReference type="EnsemblPlants" id="AET7Gv20701200.1">
    <property type="protein sequence ID" value="AET7Gv20701200.1"/>
    <property type="gene ID" value="AET7Gv20701200"/>
</dbReference>
<evidence type="ECO:0000313" key="2">
    <source>
        <dbReference type="Proteomes" id="UP000015105"/>
    </source>
</evidence>
<reference evidence="1" key="5">
    <citation type="journal article" date="2021" name="G3 (Bethesda)">
        <title>Aegilops tauschii genome assembly Aet v5.0 features greater sequence contiguity and improved annotation.</title>
        <authorList>
            <person name="Wang L."/>
            <person name="Zhu T."/>
            <person name="Rodriguez J.C."/>
            <person name="Deal K.R."/>
            <person name="Dubcovsky J."/>
            <person name="McGuire P.E."/>
            <person name="Lux T."/>
            <person name="Spannagl M."/>
            <person name="Mayer K.F.X."/>
            <person name="Baldrich P."/>
            <person name="Meyers B.C."/>
            <person name="Huo N."/>
            <person name="Gu Y.Q."/>
            <person name="Zhou H."/>
            <person name="Devos K.M."/>
            <person name="Bennetzen J.L."/>
            <person name="Unver T."/>
            <person name="Budak H."/>
            <person name="Gulick P.J."/>
            <person name="Galiba G."/>
            <person name="Kalapos B."/>
            <person name="Nelson D.R."/>
            <person name="Li P."/>
            <person name="You F.M."/>
            <person name="Luo M.C."/>
            <person name="Dvorak J."/>
        </authorList>
    </citation>
    <scope>NUCLEOTIDE SEQUENCE [LARGE SCALE GENOMIC DNA]</scope>
    <source>
        <strain evidence="1">cv. AL8/78</strain>
    </source>
</reference>
<organism evidence="1 2">
    <name type="scientific">Aegilops tauschii subsp. strangulata</name>
    <name type="common">Goatgrass</name>
    <dbReference type="NCBI Taxonomy" id="200361"/>
    <lineage>
        <taxon>Eukaryota</taxon>
        <taxon>Viridiplantae</taxon>
        <taxon>Streptophyta</taxon>
        <taxon>Embryophyta</taxon>
        <taxon>Tracheophyta</taxon>
        <taxon>Spermatophyta</taxon>
        <taxon>Magnoliopsida</taxon>
        <taxon>Liliopsida</taxon>
        <taxon>Poales</taxon>
        <taxon>Poaceae</taxon>
        <taxon>BOP clade</taxon>
        <taxon>Pooideae</taxon>
        <taxon>Triticodae</taxon>
        <taxon>Triticeae</taxon>
        <taxon>Triticinae</taxon>
        <taxon>Aegilops</taxon>
    </lineage>
</organism>
<reference evidence="1" key="3">
    <citation type="journal article" date="2017" name="Nature">
        <title>Genome sequence of the progenitor of the wheat D genome Aegilops tauschii.</title>
        <authorList>
            <person name="Luo M.C."/>
            <person name="Gu Y.Q."/>
            <person name="Puiu D."/>
            <person name="Wang H."/>
            <person name="Twardziok S.O."/>
            <person name="Deal K.R."/>
            <person name="Huo N."/>
            <person name="Zhu T."/>
            <person name="Wang L."/>
            <person name="Wang Y."/>
            <person name="McGuire P.E."/>
            <person name="Liu S."/>
            <person name="Long H."/>
            <person name="Ramasamy R.K."/>
            <person name="Rodriguez J.C."/>
            <person name="Van S.L."/>
            <person name="Yuan L."/>
            <person name="Wang Z."/>
            <person name="Xia Z."/>
            <person name="Xiao L."/>
            <person name="Anderson O.D."/>
            <person name="Ouyang S."/>
            <person name="Liang Y."/>
            <person name="Zimin A.V."/>
            <person name="Pertea G."/>
            <person name="Qi P."/>
            <person name="Bennetzen J.L."/>
            <person name="Dai X."/>
            <person name="Dawson M.W."/>
            <person name="Muller H.G."/>
            <person name="Kugler K."/>
            <person name="Rivarola-Duarte L."/>
            <person name="Spannagl M."/>
            <person name="Mayer K.F.X."/>
            <person name="Lu F.H."/>
            <person name="Bevan M.W."/>
            <person name="Leroy P."/>
            <person name="Li P."/>
            <person name="You F.M."/>
            <person name="Sun Q."/>
            <person name="Liu Z."/>
            <person name="Lyons E."/>
            <person name="Wicker T."/>
            <person name="Salzberg S.L."/>
            <person name="Devos K.M."/>
            <person name="Dvorak J."/>
        </authorList>
    </citation>
    <scope>NUCLEOTIDE SEQUENCE [LARGE SCALE GENOMIC DNA]</scope>
    <source>
        <strain evidence="1">cv. AL8/78</strain>
    </source>
</reference>
<evidence type="ECO:0000313" key="1">
    <source>
        <dbReference type="EnsemblPlants" id="AET7Gv20701200.1"/>
    </source>
</evidence>
<reference evidence="2" key="2">
    <citation type="journal article" date="2017" name="Nat. Plants">
        <title>The Aegilops tauschii genome reveals multiple impacts of transposons.</title>
        <authorList>
            <person name="Zhao G."/>
            <person name="Zou C."/>
            <person name="Li K."/>
            <person name="Wang K."/>
            <person name="Li T."/>
            <person name="Gao L."/>
            <person name="Zhang X."/>
            <person name="Wang H."/>
            <person name="Yang Z."/>
            <person name="Liu X."/>
            <person name="Jiang W."/>
            <person name="Mao L."/>
            <person name="Kong X."/>
            <person name="Jiao Y."/>
            <person name="Jia J."/>
        </authorList>
    </citation>
    <scope>NUCLEOTIDE SEQUENCE [LARGE SCALE GENOMIC DNA]</scope>
    <source>
        <strain evidence="2">cv. AL8/78</strain>
    </source>
</reference>
<name>A0A453RTI4_AEGTS</name>
<keyword evidence="2" id="KW-1185">Reference proteome</keyword>
<dbReference type="Gramene" id="AET7Gv20701200.1">
    <property type="protein sequence ID" value="AET7Gv20701200.1"/>
    <property type="gene ID" value="AET7Gv20701200"/>
</dbReference>
<dbReference type="Proteomes" id="UP000015105">
    <property type="component" value="Chromosome 7D"/>
</dbReference>
<dbReference type="AlphaFoldDB" id="A0A453RTI4"/>